<comment type="cofactor">
    <cofactor evidence="1">
        <name>[4Fe-4S] cluster</name>
        <dbReference type="ChEBI" id="CHEBI:49883"/>
    </cofactor>
</comment>
<dbReference type="Proteomes" id="UP000269692">
    <property type="component" value="Unassembled WGS sequence"/>
</dbReference>
<dbReference type="SUPFAM" id="SSF53706">
    <property type="entry name" value="Formate dehydrogenase/DMSO reductase, domains 1-3"/>
    <property type="match status" value="1"/>
</dbReference>
<dbReference type="GO" id="GO:0046872">
    <property type="term" value="F:metal ion binding"/>
    <property type="evidence" value="ECO:0007669"/>
    <property type="project" value="UniProtKB-KW"/>
</dbReference>
<dbReference type="Gene3D" id="3.40.50.740">
    <property type="match status" value="1"/>
</dbReference>
<evidence type="ECO:0000256" key="6">
    <source>
        <dbReference type="ARBA" id="ARBA00023002"/>
    </source>
</evidence>
<keyword evidence="12" id="KW-1185">Reference proteome</keyword>
<evidence type="ECO:0000256" key="5">
    <source>
        <dbReference type="ARBA" id="ARBA00022723"/>
    </source>
</evidence>
<reference evidence="11 12" key="1">
    <citation type="submission" date="2018-10" db="EMBL/GenBank/DDBJ databases">
        <title>Xanthobacter tagetidis genome sequencing and assembly.</title>
        <authorList>
            <person name="Maclea K.S."/>
            <person name="Goen A.E."/>
            <person name="Fatima S.A."/>
        </authorList>
    </citation>
    <scope>NUCLEOTIDE SEQUENCE [LARGE SCALE GENOMIC DNA]</scope>
    <source>
        <strain evidence="11 12">ATCC 700314</strain>
    </source>
</reference>
<dbReference type="PANTHER" id="PTHR43598">
    <property type="entry name" value="TUNGSTEN-CONTAINING FORMYLMETHANOFURAN DEHYDROGENASE 2 SUBUNIT B"/>
    <property type="match status" value="1"/>
</dbReference>
<evidence type="ECO:0000256" key="1">
    <source>
        <dbReference type="ARBA" id="ARBA00001966"/>
    </source>
</evidence>
<evidence type="ECO:0000256" key="7">
    <source>
        <dbReference type="ARBA" id="ARBA00023004"/>
    </source>
</evidence>
<dbReference type="GO" id="GO:0043546">
    <property type="term" value="F:molybdopterin cofactor binding"/>
    <property type="evidence" value="ECO:0007669"/>
    <property type="project" value="InterPro"/>
</dbReference>
<keyword evidence="5" id="KW-0479">Metal-binding</keyword>
<gene>
    <name evidence="11" type="ORF">D9R14_06285</name>
</gene>
<comment type="similarity">
    <text evidence="3">Belongs to the prokaryotic molybdopterin-containing oxidoreductase family.</text>
</comment>
<feature type="region of interest" description="Disordered" evidence="9">
    <location>
        <begin position="450"/>
        <end position="469"/>
    </location>
</feature>
<feature type="region of interest" description="Disordered" evidence="9">
    <location>
        <begin position="1"/>
        <end position="35"/>
    </location>
</feature>
<name>A0A3L7AHK5_9HYPH</name>
<evidence type="ECO:0000313" key="12">
    <source>
        <dbReference type="Proteomes" id="UP000269692"/>
    </source>
</evidence>
<evidence type="ECO:0000256" key="8">
    <source>
        <dbReference type="ARBA" id="ARBA00023014"/>
    </source>
</evidence>
<proteinExistence type="inferred from homology"/>
<feature type="compositionally biased region" description="Pro residues" evidence="9">
    <location>
        <begin position="450"/>
        <end position="460"/>
    </location>
</feature>
<evidence type="ECO:0000256" key="2">
    <source>
        <dbReference type="ARBA" id="ARBA00004196"/>
    </source>
</evidence>
<evidence type="ECO:0000313" key="11">
    <source>
        <dbReference type="EMBL" id="RLP79963.1"/>
    </source>
</evidence>
<dbReference type="InterPro" id="IPR009010">
    <property type="entry name" value="Asp_de-COase-like_dom_sf"/>
</dbReference>
<dbReference type="RefSeq" id="WP_121622467.1">
    <property type="nucleotide sequence ID" value="NZ_JACIIW010000002.1"/>
</dbReference>
<dbReference type="EMBL" id="RCTF01000004">
    <property type="protein sequence ID" value="RLP79963.1"/>
    <property type="molecule type" value="Genomic_DNA"/>
</dbReference>
<dbReference type="Gene3D" id="3.40.228.10">
    <property type="entry name" value="Dimethylsulfoxide Reductase, domain 2"/>
    <property type="match status" value="1"/>
</dbReference>
<dbReference type="Gene3D" id="3.30.200.210">
    <property type="match status" value="1"/>
</dbReference>
<evidence type="ECO:0000256" key="4">
    <source>
        <dbReference type="ARBA" id="ARBA00022485"/>
    </source>
</evidence>
<keyword evidence="4" id="KW-0004">4Fe-4S</keyword>
<evidence type="ECO:0000256" key="9">
    <source>
        <dbReference type="SAM" id="MobiDB-lite"/>
    </source>
</evidence>
<dbReference type="Pfam" id="PF04879">
    <property type="entry name" value="Molybdop_Fe4S4"/>
    <property type="match status" value="1"/>
</dbReference>
<comment type="caution">
    <text evidence="11">The sequence shown here is derived from an EMBL/GenBank/DDBJ whole genome shotgun (WGS) entry which is preliminary data.</text>
</comment>
<protein>
    <submittedName>
        <fullName evidence="11">Formate dehydrogenase</fullName>
    </submittedName>
</protein>
<dbReference type="PANTHER" id="PTHR43598:SF5">
    <property type="entry name" value="DMSO REDUCTASE CHAIN A"/>
    <property type="match status" value="1"/>
</dbReference>
<accession>A0A3L7AHK5</accession>
<dbReference type="GO" id="GO:0051539">
    <property type="term" value="F:4 iron, 4 sulfur cluster binding"/>
    <property type="evidence" value="ECO:0007669"/>
    <property type="project" value="UniProtKB-KW"/>
</dbReference>
<organism evidence="11 12">
    <name type="scientific">Xanthobacter tagetidis</name>
    <dbReference type="NCBI Taxonomy" id="60216"/>
    <lineage>
        <taxon>Bacteria</taxon>
        <taxon>Pseudomonadati</taxon>
        <taxon>Pseudomonadota</taxon>
        <taxon>Alphaproteobacteria</taxon>
        <taxon>Hyphomicrobiales</taxon>
        <taxon>Xanthobacteraceae</taxon>
        <taxon>Xanthobacter</taxon>
    </lineage>
</organism>
<dbReference type="GO" id="GO:0016491">
    <property type="term" value="F:oxidoreductase activity"/>
    <property type="evidence" value="ECO:0007669"/>
    <property type="project" value="UniProtKB-KW"/>
</dbReference>
<keyword evidence="7" id="KW-0408">Iron</keyword>
<keyword evidence="8" id="KW-0411">Iron-sulfur</keyword>
<sequence>MMHNGYRGANSAPTQQPLPHPHAPAEPDNVETSPKIGDQVAKTTCYMCACRCGIEVHLRDGKVRYINGNKDHPVNRGVLCGKGSAGIMQHYSPARLKKPLLRTGERGSGEFREIEWDEALSIAAERLGNIRATEPKKLAFFTGRDQSQSLTGWWASKFGTPNFAAHGGFCSVNMAVGGLYTVGGAFWEFGEPDWEHAKYFLLFGVAEDHDSNPIKIGLGRLKARGAKFVSVNPARTGYNAIADEWVGIRPGTDGLFVMALIHELLRAGKIDVPYLARHTNAPALVIKAPGTAEDGLLLRDAEGRILAFDKATGGPKPADDPDLSPALSGTFEVEGRTATPVFQVFAERYLDPSYSPEAASERCGVPADTIRRIAAELAHVAFEQAIELPVAWTDTAGRRHETMTGRPIAMHAMRGISAHSNGFQTCRAIHVLQVLLGSVDVPGGWRFKPPFPKPIPPGPKPAGKDGGKPMTPLSGMPLGFVSGPEDLLVDADGGPVRIDKAYSWDAPLAAHGMMHMVIRNAWKGDPYKIDTLMMYMANMAWNSSMNTDETIAMLTDKDEKGDYRIPFIIYSDAYFSETVPYADLVLPDTTYLERHDCISLLDRPISHADGPGDAIRHPVVTPDRDVRPFQSVLIELGARLGLPGFVNEDGAAKYKDYADYIVHHERAPGIGPLAGWRGTQGEKIGRGETNEGQLDRYIENGGFWHHELSPDQRYYKMANRSYLDFAVHMGFVPKADPIVFQLYSEPLQRFRLAARGHGPVVPPEGDRARIEAYFDPLPFWYAPLEEAAIATADYPIHALTQRPMHMYHSWGSQNAWLRQITSQNRLFVHRELAAELGLADDDWVWIESINGKVKGQIRLVDGVEKATVWTWNAIGKRRGAWALKDDAAESNRGFLLNHAIGDLLPPDVNGKRYSNSDPITGQAAWFDLRVRLRKCAPEEAGFTEPQFARLPLPPNLQPAPDVLRFGAQFKEAAR</sequence>
<evidence type="ECO:0000256" key="3">
    <source>
        <dbReference type="ARBA" id="ARBA00010312"/>
    </source>
</evidence>
<dbReference type="InterPro" id="IPR006657">
    <property type="entry name" value="MoPterin_dinucl-bd_dom"/>
</dbReference>
<dbReference type="AlphaFoldDB" id="A0A3L7AHK5"/>
<evidence type="ECO:0000259" key="10">
    <source>
        <dbReference type="PROSITE" id="PS51669"/>
    </source>
</evidence>
<dbReference type="InterPro" id="IPR006656">
    <property type="entry name" value="Mopterin_OxRdtase"/>
</dbReference>
<dbReference type="CDD" id="cd02783">
    <property type="entry name" value="MopB_CT_2"/>
    <property type="match status" value="1"/>
</dbReference>
<feature type="domain" description="4Fe-4S Mo/W bis-MGD-type" evidence="10">
    <location>
        <begin position="38"/>
        <end position="94"/>
    </location>
</feature>
<dbReference type="Pfam" id="PF01568">
    <property type="entry name" value="Molydop_binding"/>
    <property type="match status" value="1"/>
</dbReference>
<dbReference type="OrthoDB" id="9810782at2"/>
<dbReference type="SMART" id="SM00926">
    <property type="entry name" value="Molybdop_Fe4S4"/>
    <property type="match status" value="1"/>
</dbReference>
<dbReference type="GO" id="GO:0030313">
    <property type="term" value="C:cell envelope"/>
    <property type="evidence" value="ECO:0007669"/>
    <property type="project" value="UniProtKB-SubCell"/>
</dbReference>
<keyword evidence="6" id="KW-0560">Oxidoreductase</keyword>
<dbReference type="Pfam" id="PF00384">
    <property type="entry name" value="Molybdopterin"/>
    <property type="match status" value="1"/>
</dbReference>
<dbReference type="SUPFAM" id="SSF50692">
    <property type="entry name" value="ADC-like"/>
    <property type="match status" value="1"/>
</dbReference>
<dbReference type="Gene3D" id="2.40.40.20">
    <property type="match status" value="1"/>
</dbReference>
<dbReference type="PROSITE" id="PS51669">
    <property type="entry name" value="4FE4S_MOW_BIS_MGD"/>
    <property type="match status" value="1"/>
</dbReference>
<dbReference type="InterPro" id="IPR006963">
    <property type="entry name" value="Mopterin_OxRdtase_4Fe-4S_dom"/>
</dbReference>
<comment type="subcellular location">
    <subcellularLocation>
        <location evidence="2">Cell envelope</location>
    </subcellularLocation>
</comment>